<proteinExistence type="predicted"/>
<gene>
    <name evidence="3" type="ORF">DEM27_17430</name>
</gene>
<feature type="domain" description="EamA" evidence="2">
    <location>
        <begin position="150"/>
        <end position="278"/>
    </location>
</feature>
<feature type="transmembrane region" description="Helical" evidence="1">
    <location>
        <begin position="39"/>
        <end position="59"/>
    </location>
</feature>
<dbReference type="PANTHER" id="PTHR22911">
    <property type="entry name" value="ACYL-MALONYL CONDENSING ENZYME-RELATED"/>
    <property type="match status" value="1"/>
</dbReference>
<organism evidence="3 4">
    <name type="scientific">Metarhizobium album</name>
    <dbReference type="NCBI Taxonomy" id="2182425"/>
    <lineage>
        <taxon>Bacteria</taxon>
        <taxon>Pseudomonadati</taxon>
        <taxon>Pseudomonadota</taxon>
        <taxon>Alphaproteobacteria</taxon>
        <taxon>Hyphomicrobiales</taxon>
        <taxon>Rhizobiaceae</taxon>
        <taxon>Metarhizobium</taxon>
    </lineage>
</organism>
<evidence type="ECO:0000313" key="3">
    <source>
        <dbReference type="EMBL" id="PWE55273.1"/>
    </source>
</evidence>
<evidence type="ECO:0000313" key="4">
    <source>
        <dbReference type="Proteomes" id="UP000245252"/>
    </source>
</evidence>
<keyword evidence="1" id="KW-0472">Membrane</keyword>
<dbReference type="SUPFAM" id="SSF103481">
    <property type="entry name" value="Multidrug resistance efflux transporter EmrE"/>
    <property type="match status" value="2"/>
</dbReference>
<protein>
    <submittedName>
        <fullName evidence="3">EamA family transporter</fullName>
    </submittedName>
</protein>
<comment type="caution">
    <text evidence="3">The sequence shown here is derived from an EMBL/GenBank/DDBJ whole genome shotgun (WGS) entry which is preliminary data.</text>
</comment>
<keyword evidence="4" id="KW-1185">Reference proteome</keyword>
<sequence length="289" mass="32082">MKSSIGLGILLTSLAYFLFTGHDVTIKLLVETMSVWQILFFRTVTILLGCFFVGRLELVDNIVHSPIIKPMAIRSILLLTAWLSYYTAARHLQLAELTTLYFAAPVVATVLAMIFLKETVFWPRWLAVAVGFTGVVIASNPTGLTLSLPVYLTLQAAVLWASATILLRKTAMAEKSIVQMTMSNLFFLVMTGIMLFWHWKTPDLQETILLAATGIIGGLAQFAFFEGMRRAPVSVLAPFEYTSLVWAFFLGYLIWSDIPRPGVVVGATLIVFAGLIIIVSERLRQRAEA</sequence>
<dbReference type="Pfam" id="PF00892">
    <property type="entry name" value="EamA"/>
    <property type="match status" value="2"/>
</dbReference>
<keyword evidence="1" id="KW-0812">Transmembrane</keyword>
<feature type="transmembrane region" description="Helical" evidence="1">
    <location>
        <begin position="71"/>
        <end position="88"/>
    </location>
</feature>
<name>A0A2U2DPP4_9HYPH</name>
<accession>A0A2U2DPP4</accession>
<feature type="transmembrane region" description="Helical" evidence="1">
    <location>
        <begin position="125"/>
        <end position="144"/>
    </location>
</feature>
<feature type="transmembrane region" description="Helical" evidence="1">
    <location>
        <begin position="261"/>
        <end position="279"/>
    </location>
</feature>
<dbReference type="RefSeq" id="WP_109459570.1">
    <property type="nucleotide sequence ID" value="NZ_QFBC01000007.1"/>
</dbReference>
<dbReference type="Proteomes" id="UP000245252">
    <property type="component" value="Unassembled WGS sequence"/>
</dbReference>
<dbReference type="PANTHER" id="PTHR22911:SF135">
    <property type="entry name" value="BLR4310 PROTEIN"/>
    <property type="match status" value="1"/>
</dbReference>
<feature type="transmembrane region" description="Helical" evidence="1">
    <location>
        <begin position="100"/>
        <end position="116"/>
    </location>
</feature>
<dbReference type="OrthoDB" id="9812899at2"/>
<dbReference type="InterPro" id="IPR037185">
    <property type="entry name" value="EmrE-like"/>
</dbReference>
<dbReference type="AlphaFoldDB" id="A0A2U2DPP4"/>
<evidence type="ECO:0000256" key="1">
    <source>
        <dbReference type="SAM" id="Phobius"/>
    </source>
</evidence>
<feature type="transmembrane region" description="Helical" evidence="1">
    <location>
        <begin position="205"/>
        <end position="224"/>
    </location>
</feature>
<dbReference type="EMBL" id="QFBC01000007">
    <property type="protein sequence ID" value="PWE55273.1"/>
    <property type="molecule type" value="Genomic_DNA"/>
</dbReference>
<dbReference type="InterPro" id="IPR000620">
    <property type="entry name" value="EamA_dom"/>
</dbReference>
<feature type="transmembrane region" description="Helical" evidence="1">
    <location>
        <begin position="150"/>
        <end position="168"/>
    </location>
</feature>
<reference evidence="3 4" key="1">
    <citation type="submission" date="2018-05" db="EMBL/GenBank/DDBJ databases">
        <title>The draft genome of strain NS-104.</title>
        <authorList>
            <person name="Hang P."/>
            <person name="Jiang J."/>
        </authorList>
    </citation>
    <scope>NUCLEOTIDE SEQUENCE [LARGE SCALE GENOMIC DNA]</scope>
    <source>
        <strain evidence="3 4">NS-104</strain>
    </source>
</reference>
<feature type="transmembrane region" description="Helical" evidence="1">
    <location>
        <begin position="236"/>
        <end position="255"/>
    </location>
</feature>
<keyword evidence="1" id="KW-1133">Transmembrane helix</keyword>
<feature type="transmembrane region" description="Helical" evidence="1">
    <location>
        <begin position="180"/>
        <end position="199"/>
    </location>
</feature>
<evidence type="ECO:0000259" key="2">
    <source>
        <dbReference type="Pfam" id="PF00892"/>
    </source>
</evidence>
<feature type="domain" description="EamA" evidence="2">
    <location>
        <begin position="7"/>
        <end position="138"/>
    </location>
</feature>
<dbReference type="GO" id="GO:0016020">
    <property type="term" value="C:membrane"/>
    <property type="evidence" value="ECO:0007669"/>
    <property type="project" value="InterPro"/>
</dbReference>